<dbReference type="Proteomes" id="UP000225889">
    <property type="component" value="Unassembled WGS sequence"/>
</dbReference>
<keyword evidence="3" id="KW-0808">Transferase</keyword>
<dbReference type="Pfam" id="PF02801">
    <property type="entry name" value="Ketoacyl-synt_C"/>
    <property type="match status" value="2"/>
</dbReference>
<dbReference type="InterPro" id="IPR006162">
    <property type="entry name" value="Ppantetheine_attach_site"/>
</dbReference>
<dbReference type="InterPro" id="IPR014031">
    <property type="entry name" value="Ketoacyl_synth_C"/>
</dbReference>
<name>A0A2G3DXQ4_9FIRM</name>
<dbReference type="InterPro" id="IPR036736">
    <property type="entry name" value="ACP-like_sf"/>
</dbReference>
<dbReference type="InterPro" id="IPR016035">
    <property type="entry name" value="Acyl_Trfase/lysoPLipase"/>
</dbReference>
<dbReference type="InterPro" id="IPR032821">
    <property type="entry name" value="PKS_assoc"/>
</dbReference>
<evidence type="ECO:0000259" key="5">
    <source>
        <dbReference type="PROSITE" id="PS52004"/>
    </source>
</evidence>
<dbReference type="SUPFAM" id="SSF51735">
    <property type="entry name" value="NAD(P)-binding Rossmann-fold domains"/>
    <property type="match status" value="1"/>
</dbReference>
<dbReference type="Pfam" id="PF00698">
    <property type="entry name" value="Acyl_transf_1"/>
    <property type="match status" value="1"/>
</dbReference>
<dbReference type="InterPro" id="IPR020841">
    <property type="entry name" value="PKS_Beta-ketoAc_synthase_dom"/>
</dbReference>
<dbReference type="PROSITE" id="PS50075">
    <property type="entry name" value="CARRIER"/>
    <property type="match status" value="1"/>
</dbReference>
<dbReference type="Gene3D" id="3.40.47.10">
    <property type="match status" value="2"/>
</dbReference>
<dbReference type="InterPro" id="IPR057326">
    <property type="entry name" value="KR_dom"/>
</dbReference>
<evidence type="ECO:0000256" key="3">
    <source>
        <dbReference type="ARBA" id="ARBA00022679"/>
    </source>
</evidence>
<dbReference type="SUPFAM" id="SSF53901">
    <property type="entry name" value="Thiolase-like"/>
    <property type="match status" value="2"/>
</dbReference>
<dbReference type="Gene3D" id="1.10.1200.10">
    <property type="entry name" value="ACP-like"/>
    <property type="match status" value="1"/>
</dbReference>
<dbReference type="PROSITE" id="PS00012">
    <property type="entry name" value="PHOSPHOPANTETHEINE"/>
    <property type="match status" value="1"/>
</dbReference>
<dbReference type="Gene3D" id="3.40.50.720">
    <property type="entry name" value="NAD(P)-binding Rossmann-like Domain"/>
    <property type="match status" value="1"/>
</dbReference>
<dbReference type="Gene3D" id="3.30.70.3290">
    <property type="match status" value="2"/>
</dbReference>
<feature type="domain" description="Ketosynthase family 3 (KS3)" evidence="5">
    <location>
        <begin position="3"/>
        <end position="443"/>
    </location>
</feature>
<dbReference type="InterPro" id="IPR016039">
    <property type="entry name" value="Thiolase-like"/>
</dbReference>
<dbReference type="InterPro" id="IPR014030">
    <property type="entry name" value="Ketoacyl_synth_N"/>
</dbReference>
<dbReference type="Gene3D" id="3.40.366.10">
    <property type="entry name" value="Malonyl-Coenzyme A Acyl Carrier Protein, domain 2"/>
    <property type="match status" value="1"/>
</dbReference>
<dbReference type="PROSITE" id="PS00606">
    <property type="entry name" value="KS3_1"/>
    <property type="match status" value="2"/>
</dbReference>
<feature type="domain" description="Ketosynthase family 3 (KS3)" evidence="5">
    <location>
        <begin position="1379"/>
        <end position="1810"/>
    </location>
</feature>
<accession>A0A2G3DXQ4</accession>
<proteinExistence type="predicted"/>
<dbReference type="PANTHER" id="PTHR43775:SF37">
    <property type="entry name" value="SI:DKEY-61P9.11"/>
    <property type="match status" value="1"/>
</dbReference>
<dbReference type="EMBL" id="PDYF01000008">
    <property type="protein sequence ID" value="PHU35828.1"/>
    <property type="molecule type" value="Genomic_DNA"/>
</dbReference>
<dbReference type="RefSeq" id="WP_099391553.1">
    <property type="nucleotide sequence ID" value="NZ_PDYF01000008.1"/>
</dbReference>
<keyword evidence="1" id="KW-0596">Phosphopantetheine</keyword>
<sequence length="1990" mass="221688">MKQVDVAIIGVSGMFPGAKNVEEYWDNLMKGTVSVVDIPEERWEQSKYATDDFKEPYKIYCKKGGFIEGAEEFDYEYFNMSKDEALILDPQQRIALQLTKKLFDRAGYAKRDYYGKNIAVYIGASTSASNELHGMYTRFFQLDEETREKLFDKFGHPTWHANYLPDSITNLISGRISHEFNLTGPSMVVDTACSSSLVAIHNACQLLRYNESDMAIAGGIYLQYTPASIMGFCAAGALSKSGNLRAFDDRADGFVPGEGAGLILLKRLEDAKRDNDYIYGIIRGSVINNDGHTLGIMAPNPNRQRSVITAFYNDSSISPREIDYMEAHGTGTKIGDLSEFNSLSQVFKKWDVPNRSVALGSVKSNIGHAISASGIASVVKIIGMMQNNTIFKQANYEVPNKKLKVEDSPFYIPTETKKIEELKYAAINSFGFGGTNAHIIIENGLKYNSVESEDMKCFPMIVGAHNKETIERRKEQILKSMKNNDVWSIACKLNKISEDEKFILPFIVNDGKLVESKDDIYQREDRKIAFLFTGQGSQYLKMAKALYDSNPVFRNYLNKCSQLFEKELGIDVTGLLYEKEEDIVSTERAQAIIFSVGYSLGKMLLDADVTPKAMLGHSIGEWIAAALAEVVTLEEAVKIVSARGNIMKKCNGKGTMVAVFVNDRAKLDPIVEKNKVYYSAFNISHIVVGGEKSKIKSFLENLQKEGIMYKELPVASAFHTPIFDEAAKEFGEALKNIEFKEPKIPIVGNVTGEYVDSYSVNYWTDHLIKPVRFEEDVEKVLADKIDVGIECGGNGALLNMVRSKYSDFTGIPLLSPKSTDNEIFCEGLISISKVSKSFSIDKCFLNIPFKNVDLPEYPFQGITETIFKSFGRKNIKHVWEWKETGIEAANDDAEELIYKIDALETISKEKIVNLYADAKGYLSNLKQEKDKDYRVSIVVNEDADANNYSIQYSVACFMLSFIANIRNVKGCILISNAKEPKFAFSDNKILKEVNETYYERKLVDASSQQNTNFDLHDQVVLITGGNGNLGKNICDYLLGSTECKIVTLSRKGGVSDNPRIIPIKCDVSDYEQLSQCREEIEKTVGKVDVIFHLAGVLNRNGICTMDDDIEDIEAVLAPKVMGTINLSRVWKENELQLMVLLSSISATDPKWSKGLADYAAGNAFLNAFAEKTDFPALGLNYALMKTDEGIEKNIDDVDKEQIMHSNGLTLLDMEQVVVSFFEGVENYNVNTNIHIFDKYEEQKKNVEIKEEVETKEQKSIASSKEITHATDVIKPKVVSKKFTKEDFFSLINEFLDVEVSTDNEQENFMDLGLDSLKGIKMIAKIKDSLGKNIYPTVVFEYQTPEQLYQYIEDNILESADDIEVETNEETISEEKEDDDKSIAIVGVALRAPEVTNMDELWDIVKNKKVVLSEINKSHFSTAVSSEKWVGGEIKEAYNFDPMFFGVSPSEARYMDPQQRTFLKVTYEAMQDGNIISDSDSKVGVYVGAEQNNYAEQFNNGRYIKAIEDCLKSGDSVEKIARILSAASMKSDAVPGNSLNELAARVSYTFGLKGPSMVLNTACSSSLVALSVACGDLKNGKVKAAVVGGVNMNLSDTPYMSMTELGALSRTNTCRPFDEKADGMMLGEAVVSIVLKRKKDAVENGDYIYGLIKDVTTNNNGSTQGITVPTVNGEKEVMSELIEQNPEVPSMIKYIDAHGTATPLGDPVEISSIQKAYGDYVDDTVYIGSSKGNFGHPLAASGLLSLVKCLAILEHDEIPPVAGLVNRSKYVELEKNFELAVENKKITQKDYCVGVNAFGFGGTNAHVVIGKYTNDTRENVSFPVLLTFSAYSENGLKNNASFIKEAILNDRQDLGGIIRKINQNSKQFAYKLALVAESEEDLIEKLDGVAAGDYARVSYGCERKKKGNAIVDGDNNDASYLDTLAEKYIQGFVLDYGSKYRDYHTKNSFAVYAEQEYRANKTQAEKVVISRIEFNQRLTKEEAEKCLKEMC</sequence>
<dbReference type="InterPro" id="IPR001227">
    <property type="entry name" value="Ac_transferase_dom_sf"/>
</dbReference>
<dbReference type="SMART" id="SM00827">
    <property type="entry name" value="PKS_AT"/>
    <property type="match status" value="1"/>
</dbReference>
<dbReference type="PROSITE" id="PS52004">
    <property type="entry name" value="KS3_2"/>
    <property type="match status" value="2"/>
</dbReference>
<comment type="caution">
    <text evidence="6">The sequence shown here is derived from an EMBL/GenBank/DDBJ whole genome shotgun (WGS) entry which is preliminary data.</text>
</comment>
<keyword evidence="2" id="KW-0597">Phosphoprotein</keyword>
<organism evidence="6 7">
    <name type="scientific">Pseudobutyrivibrio ruminis</name>
    <dbReference type="NCBI Taxonomy" id="46206"/>
    <lineage>
        <taxon>Bacteria</taxon>
        <taxon>Bacillati</taxon>
        <taxon>Bacillota</taxon>
        <taxon>Clostridia</taxon>
        <taxon>Lachnospirales</taxon>
        <taxon>Lachnospiraceae</taxon>
        <taxon>Pseudobutyrivibrio</taxon>
    </lineage>
</organism>
<dbReference type="CDD" id="cd00833">
    <property type="entry name" value="PKS"/>
    <property type="match status" value="2"/>
</dbReference>
<evidence type="ECO:0000313" key="6">
    <source>
        <dbReference type="EMBL" id="PHU35828.1"/>
    </source>
</evidence>
<dbReference type="Pfam" id="PF16197">
    <property type="entry name" value="KAsynt_C_assoc"/>
    <property type="match status" value="2"/>
</dbReference>
<evidence type="ECO:0000259" key="4">
    <source>
        <dbReference type="PROSITE" id="PS50075"/>
    </source>
</evidence>
<dbReference type="InterPro" id="IPR018201">
    <property type="entry name" value="Ketoacyl_synth_AS"/>
</dbReference>
<dbReference type="InterPro" id="IPR009081">
    <property type="entry name" value="PP-bd_ACP"/>
</dbReference>
<dbReference type="SUPFAM" id="SSF52151">
    <property type="entry name" value="FabD/lysophospholipase-like"/>
    <property type="match status" value="1"/>
</dbReference>
<dbReference type="InterPro" id="IPR036291">
    <property type="entry name" value="NAD(P)-bd_dom_sf"/>
</dbReference>
<dbReference type="Pfam" id="PF08659">
    <property type="entry name" value="KR"/>
    <property type="match status" value="1"/>
</dbReference>
<dbReference type="GO" id="GO:0004315">
    <property type="term" value="F:3-oxoacyl-[acyl-carrier-protein] synthase activity"/>
    <property type="evidence" value="ECO:0007669"/>
    <property type="project" value="InterPro"/>
</dbReference>
<feature type="domain" description="Carrier" evidence="4">
    <location>
        <begin position="1281"/>
        <end position="1355"/>
    </location>
</feature>
<dbReference type="PANTHER" id="PTHR43775">
    <property type="entry name" value="FATTY ACID SYNTHASE"/>
    <property type="match status" value="1"/>
</dbReference>
<evidence type="ECO:0000256" key="1">
    <source>
        <dbReference type="ARBA" id="ARBA00022450"/>
    </source>
</evidence>
<evidence type="ECO:0000256" key="2">
    <source>
        <dbReference type="ARBA" id="ARBA00022553"/>
    </source>
</evidence>
<dbReference type="GO" id="GO:0006633">
    <property type="term" value="P:fatty acid biosynthetic process"/>
    <property type="evidence" value="ECO:0007669"/>
    <property type="project" value="InterPro"/>
</dbReference>
<dbReference type="Pfam" id="PF00550">
    <property type="entry name" value="PP-binding"/>
    <property type="match status" value="1"/>
</dbReference>
<dbReference type="SUPFAM" id="SSF47336">
    <property type="entry name" value="ACP-like"/>
    <property type="match status" value="1"/>
</dbReference>
<protein>
    <submittedName>
        <fullName evidence="6">Uncharacterized protein</fullName>
    </submittedName>
</protein>
<dbReference type="Pfam" id="PF00109">
    <property type="entry name" value="ketoacyl-synt"/>
    <property type="match status" value="2"/>
</dbReference>
<reference evidence="6 7" key="2">
    <citation type="submission" date="2017-10" db="EMBL/GenBank/DDBJ databases">
        <authorList>
            <person name="Banno H."/>
            <person name="Chua N.-H."/>
        </authorList>
    </citation>
    <scope>NUCLEOTIDE SEQUENCE [LARGE SCALE GENOMIC DNA]</scope>
    <source>
        <strain evidence="6 7">JK626</strain>
    </source>
</reference>
<reference evidence="6 7" key="1">
    <citation type="submission" date="2017-10" db="EMBL/GenBank/DDBJ databases">
        <title>Resolving the taxonomy of Roseburia spp., Eubacterium rectale and Agathobacter spp. through phylogenomic analysis.</title>
        <authorList>
            <person name="Sheridan P.O."/>
            <person name="Walker A.W."/>
            <person name="Duncan S.H."/>
            <person name="Scott K.P."/>
            <person name="Toole P.W.O."/>
            <person name="Luis P."/>
            <person name="Flint H.J."/>
        </authorList>
    </citation>
    <scope>NUCLEOTIDE SEQUENCE [LARGE SCALE GENOMIC DNA]</scope>
    <source>
        <strain evidence="6 7">JK626</strain>
    </source>
</reference>
<dbReference type="SMART" id="SM00825">
    <property type="entry name" value="PKS_KS"/>
    <property type="match status" value="2"/>
</dbReference>
<dbReference type="InterPro" id="IPR013968">
    <property type="entry name" value="PKS_KR"/>
</dbReference>
<dbReference type="GO" id="GO:0004312">
    <property type="term" value="F:fatty acid synthase activity"/>
    <property type="evidence" value="ECO:0007669"/>
    <property type="project" value="TreeGrafter"/>
</dbReference>
<dbReference type="InterPro" id="IPR014043">
    <property type="entry name" value="Acyl_transferase_dom"/>
</dbReference>
<evidence type="ECO:0000313" key="7">
    <source>
        <dbReference type="Proteomes" id="UP000225889"/>
    </source>
</evidence>
<dbReference type="SMART" id="SM00822">
    <property type="entry name" value="PKS_KR"/>
    <property type="match status" value="1"/>
</dbReference>
<gene>
    <name evidence="6" type="ORF">CSX01_04255</name>
</gene>
<dbReference type="InterPro" id="IPR050091">
    <property type="entry name" value="PKS_NRPS_Biosynth_Enz"/>
</dbReference>